<dbReference type="GO" id="GO:0015184">
    <property type="term" value="F:L-cystine transmembrane transporter activity"/>
    <property type="evidence" value="ECO:0007669"/>
    <property type="project" value="TreeGrafter"/>
</dbReference>
<dbReference type="PRINTS" id="PR00173">
    <property type="entry name" value="EDTRNSPORT"/>
</dbReference>
<dbReference type="Proteomes" id="UP000604383">
    <property type="component" value="Unassembled WGS sequence"/>
</dbReference>
<feature type="transmembrane region" description="Helical" evidence="9">
    <location>
        <begin position="126"/>
        <end position="147"/>
    </location>
</feature>
<feature type="transmembrane region" description="Helical" evidence="9">
    <location>
        <begin position="373"/>
        <end position="391"/>
    </location>
</feature>
<feature type="transmembrane region" description="Helical" evidence="9">
    <location>
        <begin position="79"/>
        <end position="106"/>
    </location>
</feature>
<evidence type="ECO:0000256" key="6">
    <source>
        <dbReference type="ARBA" id="ARBA00022989"/>
    </source>
</evidence>
<dbReference type="PANTHER" id="PTHR42865:SF5">
    <property type="entry name" value="L-CYSTINE TRANSPORTER TCYP"/>
    <property type="match status" value="1"/>
</dbReference>
<keyword evidence="7 9" id="KW-0472">Membrane</keyword>
<dbReference type="EMBL" id="JQIF01000049">
    <property type="protein sequence ID" value="KGJ52991.1"/>
    <property type="molecule type" value="Genomic_DNA"/>
</dbReference>
<accession>A0A099I603</accession>
<dbReference type="PANTHER" id="PTHR42865">
    <property type="entry name" value="PROTON/GLUTAMATE-ASPARTATE SYMPORTER"/>
    <property type="match status" value="1"/>
</dbReference>
<organism evidence="10 12">
    <name type="scientific">Clostridium innocuum</name>
    <dbReference type="NCBI Taxonomy" id="1522"/>
    <lineage>
        <taxon>Bacteria</taxon>
        <taxon>Bacillati</taxon>
        <taxon>Bacillota</taxon>
        <taxon>Clostridia</taxon>
        <taxon>Eubacteriales</taxon>
        <taxon>Clostridiaceae</taxon>
        <taxon>Clostridium</taxon>
    </lineage>
</organism>
<dbReference type="AlphaFoldDB" id="A0A099I603"/>
<proteinExistence type="inferred from homology"/>
<dbReference type="Proteomes" id="UP000030008">
    <property type="component" value="Unassembled WGS sequence"/>
</dbReference>
<evidence type="ECO:0000256" key="8">
    <source>
        <dbReference type="ARBA" id="ARBA00031293"/>
    </source>
</evidence>
<feature type="transmembrane region" description="Helical" evidence="9">
    <location>
        <begin position="184"/>
        <end position="204"/>
    </location>
</feature>
<evidence type="ECO:0000256" key="9">
    <source>
        <dbReference type="SAM" id="Phobius"/>
    </source>
</evidence>
<reference evidence="11" key="2">
    <citation type="journal article" date="2019" name="Nat. Med.">
        <title>A library of human gut bacterial isolates paired with longitudinal multiomics data enables mechanistic microbiome research.</title>
        <authorList>
            <person name="Poyet M."/>
            <person name="Groussin M."/>
            <person name="Gibbons S.M."/>
            <person name="Avila-Pacheco J."/>
            <person name="Jiang X."/>
            <person name="Kearney S.M."/>
            <person name="Perrotta A.R."/>
            <person name="Berdy B."/>
            <person name="Zhao S."/>
            <person name="Lieberman T.D."/>
            <person name="Swanson P.K."/>
            <person name="Smith M."/>
            <person name="Roesemann S."/>
            <person name="Alexander J.E."/>
            <person name="Rich S.A."/>
            <person name="Livny J."/>
            <person name="Vlamakis H."/>
            <person name="Clish C."/>
            <person name="Bullock K."/>
            <person name="Deik A."/>
            <person name="Scott J."/>
            <person name="Pierce K.A."/>
            <person name="Xavier R.J."/>
            <person name="Alm E.J."/>
        </authorList>
    </citation>
    <scope>NUCLEOTIDE SEQUENCE</scope>
    <source>
        <strain evidence="11">BIOML-A12</strain>
    </source>
</reference>
<keyword evidence="6 9" id="KW-1133">Transmembrane helix</keyword>
<feature type="transmembrane region" description="Helical" evidence="9">
    <location>
        <begin position="397"/>
        <end position="421"/>
    </location>
</feature>
<evidence type="ECO:0000256" key="4">
    <source>
        <dbReference type="ARBA" id="ARBA00022448"/>
    </source>
</evidence>
<evidence type="ECO:0000256" key="2">
    <source>
        <dbReference type="ARBA" id="ARBA00006148"/>
    </source>
</evidence>
<sequence>MKNVFLSQFLMISEWKTIVFLIAYLLLAFAVYKLPKKKFSFSSKVLIATVLGLALGLAMQAVSGFAADPMKIPFVNETTLWYSLIGNGFIDFIRMLVIPLVMVSIIHVILHMDERENVRKLVKRSILTTMGMVAVAAVVGLTLGIVFQLGGSGSAASITNGEMKEVVPVVTTLRNLIPANPVEAMVNSNVVGLVIFSAFFGLAARRMQKKYPDTIQVFYELIDALHKIIISIAMTIIKGMPYAVLALLANTIAQRGLNSILEVGKFIVILYIACIIQLMIQLLAISFFKVNPITYLKKSYSLLLLAFTSRSSLGVLPATIDTLTQKLGVSQGTASFVSSFGTTAGMQGCAGVFPALLIVYVANTSGTPIDISLIIMSIIVITIGSIGIAGIPGTSTMAASVGLSGVGLGASFAFITPILAIDPIIDMMRTMLNVSGSLTNAIMVDRQLELMDMELYQDMTRKEAEKV</sequence>
<protein>
    <recommendedName>
        <fullName evidence="3">L-cystine uptake protein TcyP</fullName>
    </recommendedName>
    <alternativeName>
        <fullName evidence="8">Transporter of cystine TcyP</fullName>
    </alternativeName>
</protein>
<comment type="subcellular location">
    <subcellularLocation>
        <location evidence="1">Membrane</location>
        <topology evidence="1">Multi-pass membrane protein</topology>
    </subcellularLocation>
</comment>
<feature type="transmembrane region" description="Helical" evidence="9">
    <location>
        <begin position="225"/>
        <end position="248"/>
    </location>
</feature>
<dbReference type="GO" id="GO:0015293">
    <property type="term" value="F:symporter activity"/>
    <property type="evidence" value="ECO:0007669"/>
    <property type="project" value="InterPro"/>
</dbReference>
<keyword evidence="4" id="KW-0813">Transport</keyword>
<dbReference type="Pfam" id="PF00375">
    <property type="entry name" value="SDF"/>
    <property type="match status" value="1"/>
</dbReference>
<reference evidence="10 12" key="1">
    <citation type="submission" date="2014-08" db="EMBL/GenBank/DDBJ databases">
        <title>Clostridium innocuum, an unnegligible vancomycin-resistant pathogen causing extra-intestinal infections.</title>
        <authorList>
            <person name="Feng Y."/>
            <person name="Chiu C.-H."/>
        </authorList>
    </citation>
    <scope>NUCLEOTIDE SEQUENCE [LARGE SCALE GENOMIC DNA]</scope>
    <source>
        <strain evidence="10 12">AN88</strain>
    </source>
</reference>
<dbReference type="GO" id="GO:0005886">
    <property type="term" value="C:plasma membrane"/>
    <property type="evidence" value="ECO:0007669"/>
    <property type="project" value="TreeGrafter"/>
</dbReference>
<gene>
    <name evidence="10" type="ORF">CIAN88_11900</name>
    <name evidence="11" type="ORF">GT664_05615</name>
</gene>
<feature type="transmembrane region" description="Helical" evidence="9">
    <location>
        <begin position="15"/>
        <end position="34"/>
    </location>
</feature>
<evidence type="ECO:0000313" key="12">
    <source>
        <dbReference type="Proteomes" id="UP000030008"/>
    </source>
</evidence>
<dbReference type="EMBL" id="WWTN01000007">
    <property type="protein sequence ID" value="MZH55254.1"/>
    <property type="molecule type" value="Genomic_DNA"/>
</dbReference>
<dbReference type="Gene3D" id="1.10.3860.10">
    <property type="entry name" value="Sodium:dicarboxylate symporter"/>
    <property type="match status" value="1"/>
</dbReference>
<feature type="transmembrane region" description="Helical" evidence="9">
    <location>
        <begin position="300"/>
        <end position="320"/>
    </location>
</feature>
<feature type="transmembrane region" description="Helical" evidence="9">
    <location>
        <begin position="340"/>
        <end position="361"/>
    </location>
</feature>
<evidence type="ECO:0000256" key="7">
    <source>
        <dbReference type="ARBA" id="ARBA00023136"/>
    </source>
</evidence>
<comment type="similarity">
    <text evidence="2">Belongs to the dicarboxylate/amino acid:cation symporter (DAACS) (TC 2.A.23) family.</text>
</comment>
<evidence type="ECO:0000256" key="5">
    <source>
        <dbReference type="ARBA" id="ARBA00022692"/>
    </source>
</evidence>
<name>A0A099I603_CLOIN</name>
<feature type="transmembrane region" description="Helical" evidence="9">
    <location>
        <begin position="268"/>
        <end position="288"/>
    </location>
</feature>
<dbReference type="RefSeq" id="WP_009269750.1">
    <property type="nucleotide sequence ID" value="NZ_BAABYY010000002.1"/>
</dbReference>
<evidence type="ECO:0000313" key="10">
    <source>
        <dbReference type="EMBL" id="KGJ52991.1"/>
    </source>
</evidence>
<dbReference type="InterPro" id="IPR001991">
    <property type="entry name" value="Na-dicarboxylate_symporter"/>
</dbReference>
<feature type="transmembrane region" description="Helical" evidence="9">
    <location>
        <begin position="46"/>
        <end position="67"/>
    </location>
</feature>
<evidence type="ECO:0000256" key="1">
    <source>
        <dbReference type="ARBA" id="ARBA00004141"/>
    </source>
</evidence>
<dbReference type="SUPFAM" id="SSF118215">
    <property type="entry name" value="Proton glutamate symport protein"/>
    <property type="match status" value="1"/>
</dbReference>
<comment type="caution">
    <text evidence="10">The sequence shown here is derived from an EMBL/GenBank/DDBJ whole genome shotgun (WGS) entry which is preliminary data.</text>
</comment>
<dbReference type="InterPro" id="IPR036458">
    <property type="entry name" value="Na:dicarbo_symporter_sf"/>
</dbReference>
<keyword evidence="5 9" id="KW-0812">Transmembrane</keyword>
<evidence type="ECO:0000313" key="11">
    <source>
        <dbReference type="EMBL" id="MZH55254.1"/>
    </source>
</evidence>
<evidence type="ECO:0000256" key="3">
    <source>
        <dbReference type="ARBA" id="ARBA00022031"/>
    </source>
</evidence>